<dbReference type="KEGG" id="palw:PSAL_011500"/>
<reference evidence="2 3" key="1">
    <citation type="submission" date="2020-08" db="EMBL/GenBank/DDBJ databases">
        <title>Genome sequence of Rhodobacteraceae bacterium Lw-13e.</title>
        <authorList>
            <person name="Poehlein A."/>
            <person name="Wolter L."/>
            <person name="Daniel R."/>
            <person name="Brinkhoff T."/>
        </authorList>
    </citation>
    <scope>NUCLEOTIDE SEQUENCE [LARGE SCALE GENOMIC DNA]</scope>
    <source>
        <strain evidence="2 3">Lw-13e</strain>
    </source>
</reference>
<dbReference type="EMBL" id="CP060436">
    <property type="protein sequence ID" value="QPM89920.1"/>
    <property type="molecule type" value="Genomic_DNA"/>
</dbReference>
<evidence type="ECO:0000256" key="1">
    <source>
        <dbReference type="SAM" id="MobiDB-lite"/>
    </source>
</evidence>
<name>A0A418SBY9_9RHOB</name>
<evidence type="ECO:0000313" key="3">
    <source>
        <dbReference type="Proteomes" id="UP000283786"/>
    </source>
</evidence>
<keyword evidence="3" id="KW-1185">Reference proteome</keyword>
<protein>
    <recommendedName>
        <fullName evidence="4">Phage tail tape measure protein, lambda family</fullName>
    </recommendedName>
</protein>
<dbReference type="AlphaFoldDB" id="A0A418SBY9"/>
<feature type="compositionally biased region" description="Polar residues" evidence="1">
    <location>
        <begin position="201"/>
        <end position="210"/>
    </location>
</feature>
<evidence type="ECO:0000313" key="2">
    <source>
        <dbReference type="EMBL" id="QPM89920.1"/>
    </source>
</evidence>
<gene>
    <name evidence="2" type="ORF">PSAL_011500</name>
</gene>
<dbReference type="Proteomes" id="UP000283786">
    <property type="component" value="Chromosome"/>
</dbReference>
<organism evidence="2 3">
    <name type="scientific">Pseudooceanicola algae</name>
    <dbReference type="NCBI Taxonomy" id="1537215"/>
    <lineage>
        <taxon>Bacteria</taxon>
        <taxon>Pseudomonadati</taxon>
        <taxon>Pseudomonadota</taxon>
        <taxon>Alphaproteobacteria</taxon>
        <taxon>Rhodobacterales</taxon>
        <taxon>Paracoccaceae</taxon>
        <taxon>Pseudooceanicola</taxon>
    </lineage>
</organism>
<proteinExistence type="predicted"/>
<feature type="region of interest" description="Disordered" evidence="1">
    <location>
        <begin position="201"/>
        <end position="220"/>
    </location>
</feature>
<accession>A0A418SBY9</accession>
<dbReference type="OrthoDB" id="8448547at2"/>
<evidence type="ECO:0008006" key="4">
    <source>
        <dbReference type="Google" id="ProtNLM"/>
    </source>
</evidence>
<sequence>MADHGTYDDLQSQLDALDLTLEGTAGMVSEFDLEMRKMRGSLTSTGKEMAILEQGISRGLRRAVDGVVLDGMRISDAMRGVANSMVNSAYSAAVKPVTDHFGGMVAQGVGSLMSGLMPFAAGGSFSQGRVQAFASGGIVSGPTTFPMRGGTGLMGEAGPEAIMPLTRGADGKLGVRSESGGQPVQVVVNISTPDVDGFRRSQSQIASQMSRALGRGQRNA</sequence>
<dbReference type="RefSeq" id="WP_119840764.1">
    <property type="nucleotide sequence ID" value="NZ_CP060436.1"/>
</dbReference>